<dbReference type="HOGENOM" id="CLU_2544834_0_0_1"/>
<evidence type="ECO:0000313" key="2">
    <source>
        <dbReference type="EnsemblMetazoa" id="CPIJ017582-PA"/>
    </source>
</evidence>
<dbReference type="STRING" id="7176.B0XDQ0"/>
<dbReference type="Gene3D" id="1.10.506.10">
    <property type="entry name" value="GTPase Activation - p120gap, domain 1"/>
    <property type="match status" value="1"/>
</dbReference>
<gene>
    <name evidence="2" type="primary">6051309</name>
    <name evidence="1" type="ORF">CpipJ_CPIJ017582</name>
</gene>
<evidence type="ECO:0000313" key="3">
    <source>
        <dbReference type="Proteomes" id="UP000002320"/>
    </source>
</evidence>
<accession>B0XDQ0</accession>
<evidence type="ECO:0000313" key="1">
    <source>
        <dbReference type="EMBL" id="EDS45558.1"/>
    </source>
</evidence>
<dbReference type="SUPFAM" id="SSF48350">
    <property type="entry name" value="GTPase activation domain, GAP"/>
    <property type="match status" value="1"/>
</dbReference>
<dbReference type="EnsemblMetazoa" id="CPIJ017582-RA">
    <property type="protein sequence ID" value="CPIJ017582-PA"/>
    <property type="gene ID" value="CPIJ017582"/>
</dbReference>
<dbReference type="Proteomes" id="UP000002320">
    <property type="component" value="Unassembled WGS sequence"/>
</dbReference>
<dbReference type="InParanoid" id="B0XDQ0"/>
<dbReference type="OrthoDB" id="1562946at2759"/>
<name>B0XDQ0_CULQU</name>
<dbReference type="eggNOG" id="KOG3508">
    <property type="taxonomic scope" value="Eukaryota"/>
</dbReference>
<organism>
    <name type="scientific">Culex quinquefasciatus</name>
    <name type="common">Southern house mosquito</name>
    <name type="synonym">Culex pungens</name>
    <dbReference type="NCBI Taxonomy" id="7176"/>
    <lineage>
        <taxon>Eukaryota</taxon>
        <taxon>Metazoa</taxon>
        <taxon>Ecdysozoa</taxon>
        <taxon>Arthropoda</taxon>
        <taxon>Hexapoda</taxon>
        <taxon>Insecta</taxon>
        <taxon>Pterygota</taxon>
        <taxon>Neoptera</taxon>
        <taxon>Endopterygota</taxon>
        <taxon>Diptera</taxon>
        <taxon>Nematocera</taxon>
        <taxon>Culicoidea</taxon>
        <taxon>Culicidae</taxon>
        <taxon>Culicinae</taxon>
        <taxon>Culicini</taxon>
        <taxon>Culex</taxon>
        <taxon>Culex</taxon>
    </lineage>
</organism>
<keyword evidence="3" id="KW-1185">Reference proteome</keyword>
<dbReference type="VEuPathDB" id="VectorBase:CPIJ017582"/>
<sequence length="83" mass="9115">MPCEEYSPLQQLLVEAELNALMILDQLTQSLFTSTGACPRTVRFICNCLQKFVVAKWPSPSEPLVRTRVNPGLSTCACCAPPS</sequence>
<reference evidence="2" key="2">
    <citation type="submission" date="2021-02" db="UniProtKB">
        <authorList>
            <consortium name="EnsemblMetazoa"/>
        </authorList>
    </citation>
    <scope>IDENTIFICATION</scope>
    <source>
        <strain evidence="2">JHB</strain>
    </source>
</reference>
<dbReference type="EMBL" id="DS232771">
    <property type="protein sequence ID" value="EDS45558.1"/>
    <property type="molecule type" value="Genomic_DNA"/>
</dbReference>
<protein>
    <submittedName>
        <fullName evidence="1">Vacuolar peduncle</fullName>
    </submittedName>
</protein>
<dbReference type="InterPro" id="IPR008936">
    <property type="entry name" value="Rho_GTPase_activation_prot"/>
</dbReference>
<proteinExistence type="predicted"/>
<dbReference type="AlphaFoldDB" id="B0XDQ0"/>
<dbReference type="KEGG" id="cqu:CpipJ_CPIJ017582"/>
<reference evidence="1" key="1">
    <citation type="submission" date="2007-03" db="EMBL/GenBank/DDBJ databases">
        <title>Annotation of Culex pipiens quinquefasciatus.</title>
        <authorList>
            <consortium name="The Broad Institute Genome Sequencing Platform"/>
            <person name="Atkinson P.W."/>
            <person name="Hemingway J."/>
            <person name="Christensen B.M."/>
            <person name="Higgs S."/>
            <person name="Kodira C."/>
            <person name="Hannick L."/>
            <person name="Megy K."/>
            <person name="O'Leary S."/>
            <person name="Pearson M."/>
            <person name="Haas B.J."/>
            <person name="Mauceli E."/>
            <person name="Wortman J.R."/>
            <person name="Lee N.H."/>
            <person name="Guigo R."/>
            <person name="Stanke M."/>
            <person name="Alvarado L."/>
            <person name="Amedeo P."/>
            <person name="Antoine C.H."/>
            <person name="Arensburger P."/>
            <person name="Bidwell S.L."/>
            <person name="Crawford M."/>
            <person name="Camaro F."/>
            <person name="Devon K."/>
            <person name="Engels R."/>
            <person name="Hammond M."/>
            <person name="Howarth C."/>
            <person name="Koehrsen M."/>
            <person name="Lawson D."/>
            <person name="Montgomery P."/>
            <person name="Nene V."/>
            <person name="Nusbaum C."/>
            <person name="Puiu D."/>
            <person name="Romero-Severson J."/>
            <person name="Severson D.W."/>
            <person name="Shumway M."/>
            <person name="Sisk P."/>
            <person name="Stolte C."/>
            <person name="Zeng Q."/>
            <person name="Eisenstadt E."/>
            <person name="Fraser-Liggett C."/>
            <person name="Strausberg R."/>
            <person name="Galagan J."/>
            <person name="Birren B."/>
            <person name="Collins F.H."/>
        </authorList>
    </citation>
    <scope>NUCLEOTIDE SEQUENCE [LARGE SCALE GENOMIC DNA]</scope>
    <source>
        <strain evidence="1">JHB</strain>
    </source>
</reference>
<dbReference type="VEuPathDB" id="VectorBase:CQUJHB017592"/>